<name>A0A327S8D3_9FLAO</name>
<evidence type="ECO:0000313" key="1">
    <source>
        <dbReference type="EMBL" id="RAJ25191.1"/>
    </source>
</evidence>
<comment type="caution">
    <text evidence="1">The sequence shown here is derived from an EMBL/GenBank/DDBJ whole genome shotgun (WGS) entry which is preliminary data.</text>
</comment>
<dbReference type="InterPro" id="IPR023393">
    <property type="entry name" value="START-like_dom_sf"/>
</dbReference>
<dbReference type="Proteomes" id="UP000248987">
    <property type="component" value="Unassembled WGS sequence"/>
</dbReference>
<dbReference type="CDD" id="cd07812">
    <property type="entry name" value="SRPBCC"/>
    <property type="match status" value="1"/>
</dbReference>
<dbReference type="AlphaFoldDB" id="A0A327S8D3"/>
<evidence type="ECO:0008006" key="3">
    <source>
        <dbReference type="Google" id="ProtNLM"/>
    </source>
</evidence>
<dbReference type="EMBL" id="QLLQ01000004">
    <property type="protein sequence ID" value="RAJ25191.1"/>
    <property type="molecule type" value="Genomic_DNA"/>
</dbReference>
<dbReference type="Gene3D" id="3.30.530.20">
    <property type="match status" value="1"/>
</dbReference>
<reference evidence="1 2" key="1">
    <citation type="submission" date="2018-06" db="EMBL/GenBank/DDBJ databases">
        <title>Genomic Encyclopedia of Archaeal and Bacterial Type Strains, Phase II (KMG-II): from individual species to whole genera.</title>
        <authorList>
            <person name="Goeker M."/>
        </authorList>
    </citation>
    <scope>NUCLEOTIDE SEQUENCE [LARGE SCALE GENOMIC DNA]</scope>
    <source>
        <strain evidence="1 2">DSM 12408</strain>
    </source>
</reference>
<sequence>MLFMKYTLDIVIEMPLDECMKTFANSENMKHWQRGLTTIEHISGTPGEFCAKMKMHYTLRKRPISVIETITHKNLPHEWYATYTTDGADNIQENFFKATSENQTQWTSINEFFPLNFRMHLKLWVMPRTFKKQTLRYMKDFKNFVENGISVADA</sequence>
<protein>
    <recommendedName>
        <fullName evidence="3">Polyketide cyclase/dehydrase/lipid transport protein</fullName>
    </recommendedName>
</protein>
<organism evidence="1 2">
    <name type="scientific">Gelidibacter algens</name>
    <dbReference type="NCBI Taxonomy" id="49280"/>
    <lineage>
        <taxon>Bacteria</taxon>
        <taxon>Pseudomonadati</taxon>
        <taxon>Bacteroidota</taxon>
        <taxon>Flavobacteriia</taxon>
        <taxon>Flavobacteriales</taxon>
        <taxon>Flavobacteriaceae</taxon>
        <taxon>Gelidibacter</taxon>
    </lineage>
</organism>
<dbReference type="SUPFAM" id="SSF55961">
    <property type="entry name" value="Bet v1-like"/>
    <property type="match status" value="1"/>
</dbReference>
<proteinExistence type="predicted"/>
<evidence type="ECO:0000313" key="2">
    <source>
        <dbReference type="Proteomes" id="UP000248987"/>
    </source>
</evidence>
<keyword evidence="2" id="KW-1185">Reference proteome</keyword>
<accession>A0A327S8D3</accession>
<gene>
    <name evidence="1" type="ORF">LX77_01493</name>
</gene>